<name>A0ABP4XNU7_9ACTN</name>
<keyword evidence="3" id="KW-1185">Reference proteome</keyword>
<evidence type="ECO:0000313" key="3">
    <source>
        <dbReference type="Proteomes" id="UP001500218"/>
    </source>
</evidence>
<keyword evidence="1" id="KW-1133">Transmembrane helix</keyword>
<gene>
    <name evidence="2" type="ORF">GCM10009682_01210</name>
</gene>
<evidence type="ECO:0000313" key="2">
    <source>
        <dbReference type="EMBL" id="GAA1782903.1"/>
    </source>
</evidence>
<keyword evidence="1" id="KW-0812">Transmembrane</keyword>
<sequence>MIALLGAIAACVALLVWPVAVRAERRRRIADDLRKNAEGRATLLVTWRTNGGGPARTIFVAAFTVGIVLAMVYLASTPGR</sequence>
<protein>
    <submittedName>
        <fullName evidence="2">Uncharacterized protein</fullName>
    </submittedName>
</protein>
<dbReference type="Proteomes" id="UP001500218">
    <property type="component" value="Unassembled WGS sequence"/>
</dbReference>
<comment type="caution">
    <text evidence="2">The sequence shown here is derived from an EMBL/GenBank/DDBJ whole genome shotgun (WGS) entry which is preliminary data.</text>
</comment>
<proteinExistence type="predicted"/>
<reference evidence="3" key="1">
    <citation type="journal article" date="2019" name="Int. J. Syst. Evol. Microbiol.">
        <title>The Global Catalogue of Microorganisms (GCM) 10K type strain sequencing project: providing services to taxonomists for standard genome sequencing and annotation.</title>
        <authorList>
            <consortium name="The Broad Institute Genomics Platform"/>
            <consortium name="The Broad Institute Genome Sequencing Center for Infectious Disease"/>
            <person name="Wu L."/>
            <person name="Ma J."/>
        </authorList>
    </citation>
    <scope>NUCLEOTIDE SEQUENCE [LARGE SCALE GENOMIC DNA]</scope>
    <source>
        <strain evidence="3">JCM 13250</strain>
    </source>
</reference>
<feature type="transmembrane region" description="Helical" evidence="1">
    <location>
        <begin position="57"/>
        <end position="75"/>
    </location>
</feature>
<evidence type="ECO:0000256" key="1">
    <source>
        <dbReference type="SAM" id="Phobius"/>
    </source>
</evidence>
<accession>A0ABP4XNU7</accession>
<organism evidence="2 3">
    <name type="scientific">Luedemannella flava</name>
    <dbReference type="NCBI Taxonomy" id="349316"/>
    <lineage>
        <taxon>Bacteria</taxon>
        <taxon>Bacillati</taxon>
        <taxon>Actinomycetota</taxon>
        <taxon>Actinomycetes</taxon>
        <taxon>Micromonosporales</taxon>
        <taxon>Micromonosporaceae</taxon>
        <taxon>Luedemannella</taxon>
    </lineage>
</organism>
<dbReference type="EMBL" id="BAAALT010000003">
    <property type="protein sequence ID" value="GAA1782903.1"/>
    <property type="molecule type" value="Genomic_DNA"/>
</dbReference>
<keyword evidence="1" id="KW-0472">Membrane</keyword>